<accession>A0A6A6I513</accession>
<dbReference type="AlphaFoldDB" id="A0A6A6I513"/>
<feature type="region of interest" description="Disordered" evidence="1">
    <location>
        <begin position="353"/>
        <end position="419"/>
    </location>
</feature>
<dbReference type="OrthoDB" id="3795517at2759"/>
<dbReference type="Proteomes" id="UP000800094">
    <property type="component" value="Unassembled WGS sequence"/>
</dbReference>
<protein>
    <submittedName>
        <fullName evidence="2">Uncharacterized protein</fullName>
    </submittedName>
</protein>
<dbReference type="RefSeq" id="XP_033680323.1">
    <property type="nucleotide sequence ID" value="XM_033827045.1"/>
</dbReference>
<dbReference type="EMBL" id="ML987200">
    <property type="protein sequence ID" value="KAF2245319.1"/>
    <property type="molecule type" value="Genomic_DNA"/>
</dbReference>
<keyword evidence="3" id="KW-1185">Reference proteome</keyword>
<sequence>MSDLLYGRFPTPAAVAENVEQSSEHNMPPRLVQELDDYEQLASDPVTPLLGGGVGPRHVVDEVPQDVMESIMQELIAEGHLEPENNQPTEVHTQPPTAYPTEPVQQAPTFSVEAAAPQDDAHILFAQIPAYDYTFHDALPINFTAVEIIVFLPKWFHNRWIARRLCNNKMTNPIHHEILKTHCFFDERWDGGGVSRGGIANAYLDAMRGHDWRNLSKDEQKDLWNRKNHRTPAEWDNRDISINGFVPDRIRERSRHQQPPSVPFRELLKAVKKVPEGDDTADLTRAVQWAVVNEYVDEHGRKAEYLFPDHLSWILNNIGRTQVTNQQLDGAIVRRYDSVVRAKADAARIEAHRAAEASTVPSPSPAPPRLLGLRHGVLPSQYPLIPDSPDEQHRPLPPQYPQIPEVPDTQHTSQSPQPAFAQAMQPSIVQQAPVTFSNFQAPGQVDMWYSSPLPAFPELPPMPLSLIRNEPVPALNDVSDLATVIRFSQRPEQLHNDWCWDINHLDAIEQILKQEQAEFEQRFNLHPIPLEFRGWQHPIDTSVEVERHPPLTWDEMREYTPQQLLRECREADDLEDGGEFARAARFAGQPDQVDTDWYVGNIPLIMDLEWVGKVMGHEYVHR</sequence>
<evidence type="ECO:0000256" key="1">
    <source>
        <dbReference type="SAM" id="MobiDB-lite"/>
    </source>
</evidence>
<evidence type="ECO:0000313" key="2">
    <source>
        <dbReference type="EMBL" id="KAF2245319.1"/>
    </source>
</evidence>
<reference evidence="2" key="1">
    <citation type="journal article" date="2020" name="Stud. Mycol.">
        <title>101 Dothideomycetes genomes: a test case for predicting lifestyles and emergence of pathogens.</title>
        <authorList>
            <person name="Haridas S."/>
            <person name="Albert R."/>
            <person name="Binder M."/>
            <person name="Bloem J."/>
            <person name="Labutti K."/>
            <person name="Salamov A."/>
            <person name="Andreopoulos B."/>
            <person name="Baker S."/>
            <person name="Barry K."/>
            <person name="Bills G."/>
            <person name="Bluhm B."/>
            <person name="Cannon C."/>
            <person name="Castanera R."/>
            <person name="Culley D."/>
            <person name="Daum C."/>
            <person name="Ezra D."/>
            <person name="Gonzalez J."/>
            <person name="Henrissat B."/>
            <person name="Kuo A."/>
            <person name="Liang C."/>
            <person name="Lipzen A."/>
            <person name="Lutzoni F."/>
            <person name="Magnuson J."/>
            <person name="Mondo S."/>
            <person name="Nolan M."/>
            <person name="Ohm R."/>
            <person name="Pangilinan J."/>
            <person name="Park H.-J."/>
            <person name="Ramirez L."/>
            <person name="Alfaro M."/>
            <person name="Sun H."/>
            <person name="Tritt A."/>
            <person name="Yoshinaga Y."/>
            <person name="Zwiers L.-H."/>
            <person name="Turgeon B."/>
            <person name="Goodwin S."/>
            <person name="Spatafora J."/>
            <person name="Crous P."/>
            <person name="Grigoriev I."/>
        </authorList>
    </citation>
    <scope>NUCLEOTIDE SEQUENCE</scope>
    <source>
        <strain evidence="2">CBS 122368</strain>
    </source>
</reference>
<evidence type="ECO:0000313" key="3">
    <source>
        <dbReference type="Proteomes" id="UP000800094"/>
    </source>
</evidence>
<proteinExistence type="predicted"/>
<name>A0A6A6I513_9PLEO</name>
<organism evidence="2 3">
    <name type="scientific">Trematosphaeria pertusa</name>
    <dbReference type="NCBI Taxonomy" id="390896"/>
    <lineage>
        <taxon>Eukaryota</taxon>
        <taxon>Fungi</taxon>
        <taxon>Dikarya</taxon>
        <taxon>Ascomycota</taxon>
        <taxon>Pezizomycotina</taxon>
        <taxon>Dothideomycetes</taxon>
        <taxon>Pleosporomycetidae</taxon>
        <taxon>Pleosporales</taxon>
        <taxon>Massarineae</taxon>
        <taxon>Trematosphaeriaceae</taxon>
        <taxon>Trematosphaeria</taxon>
    </lineage>
</organism>
<dbReference type="GeneID" id="54580375"/>
<gene>
    <name evidence="2" type="ORF">BU26DRAFT_508002</name>
</gene>